<keyword evidence="6" id="KW-0472">Membrane</keyword>
<keyword evidence="7" id="KW-0564">Palmitate</keyword>
<comment type="caution">
    <text evidence="12">The sequence shown here is derived from an EMBL/GenBank/DDBJ whole genome shotgun (WGS) entry which is preliminary data.</text>
</comment>
<proteinExistence type="inferred from homology"/>
<dbReference type="AlphaFoldDB" id="A0A8H7V711"/>
<comment type="similarity">
    <text evidence="2">Belongs to the G protein gamma family.</text>
</comment>
<dbReference type="EMBL" id="JAEPRD010000022">
    <property type="protein sequence ID" value="KAG2207892.1"/>
    <property type="molecule type" value="Genomic_DNA"/>
</dbReference>
<evidence type="ECO:0000256" key="1">
    <source>
        <dbReference type="ARBA" id="ARBA00004170"/>
    </source>
</evidence>
<sequence>MPSRKAQNISEAKLGRLLEYNRNLRDQLDIPRITISEASTSLITYCKQTRDPLVPSVWGPIDKKDDPFTPTNHGGCCTIM</sequence>
<dbReference type="InterPro" id="IPR036284">
    <property type="entry name" value="GGL_sf"/>
</dbReference>
<protein>
    <recommendedName>
        <fullName evidence="4">Guanine nucleotide-binding protein subunit gamma</fullName>
    </recommendedName>
</protein>
<accession>A0A8H7V711</accession>
<dbReference type="InterPro" id="IPR015898">
    <property type="entry name" value="G-protein_gamma-like_dom"/>
</dbReference>
<evidence type="ECO:0000256" key="5">
    <source>
        <dbReference type="ARBA" id="ARBA00022481"/>
    </source>
</evidence>
<evidence type="ECO:0000256" key="4">
    <source>
        <dbReference type="ARBA" id="ARBA00016111"/>
    </source>
</evidence>
<keyword evidence="13" id="KW-1185">Reference proteome</keyword>
<dbReference type="GO" id="GO:0031681">
    <property type="term" value="F:G-protein beta-subunit binding"/>
    <property type="evidence" value="ECO:0007669"/>
    <property type="project" value="InterPro"/>
</dbReference>
<keyword evidence="5" id="KW-0488">Methylation</keyword>
<dbReference type="SUPFAM" id="SSF48670">
    <property type="entry name" value="Transducin (heterotrimeric G protein), gamma chain"/>
    <property type="match status" value="1"/>
</dbReference>
<comment type="subcellular location">
    <subcellularLocation>
        <location evidence="1">Membrane</location>
        <topology evidence="1">Peripheral membrane protein</topology>
    </subcellularLocation>
</comment>
<evidence type="ECO:0000256" key="10">
    <source>
        <dbReference type="ARBA" id="ARBA00023289"/>
    </source>
</evidence>
<dbReference type="Gene3D" id="4.10.260.10">
    <property type="entry name" value="Transducin (heterotrimeric G protein), gamma chain"/>
    <property type="match status" value="1"/>
</dbReference>
<dbReference type="GO" id="GO:0000750">
    <property type="term" value="P:pheromone-dependent signal transduction involved in conjugation with cellular fusion"/>
    <property type="evidence" value="ECO:0007669"/>
    <property type="project" value="InterPro"/>
</dbReference>
<evidence type="ECO:0000256" key="9">
    <source>
        <dbReference type="ARBA" id="ARBA00023288"/>
    </source>
</evidence>
<reference evidence="12" key="1">
    <citation type="submission" date="2020-12" db="EMBL/GenBank/DDBJ databases">
        <title>Metabolic potential, ecology and presence of endohyphal bacteria is reflected in genomic diversity of Mucoromycotina.</title>
        <authorList>
            <person name="Muszewska A."/>
            <person name="Okrasinska A."/>
            <person name="Steczkiewicz K."/>
            <person name="Drgas O."/>
            <person name="Orlowska M."/>
            <person name="Perlinska-Lenart U."/>
            <person name="Aleksandrzak-Piekarczyk T."/>
            <person name="Szatraj K."/>
            <person name="Zielenkiewicz U."/>
            <person name="Pilsyk S."/>
            <person name="Malc E."/>
            <person name="Mieczkowski P."/>
            <person name="Kruszewska J.S."/>
            <person name="Biernat P."/>
            <person name="Pawlowska J."/>
        </authorList>
    </citation>
    <scope>NUCLEOTIDE SEQUENCE</scope>
    <source>
        <strain evidence="12">WA0000017839</strain>
    </source>
</reference>
<dbReference type="GO" id="GO:0007186">
    <property type="term" value="P:G protein-coupled receptor signaling pathway"/>
    <property type="evidence" value="ECO:0007669"/>
    <property type="project" value="InterPro"/>
</dbReference>
<feature type="domain" description="G protein gamma" evidence="11">
    <location>
        <begin position="5"/>
        <end position="80"/>
    </location>
</feature>
<dbReference type="PROSITE" id="PS50058">
    <property type="entry name" value="G_PROTEIN_GAMMA"/>
    <property type="match status" value="1"/>
</dbReference>
<evidence type="ECO:0000313" key="13">
    <source>
        <dbReference type="Proteomes" id="UP000603453"/>
    </source>
</evidence>
<evidence type="ECO:0000256" key="7">
    <source>
        <dbReference type="ARBA" id="ARBA00023139"/>
    </source>
</evidence>
<comment type="subunit">
    <text evidence="3">G proteins are composed of 3 units, alpha, beta and gamma.</text>
</comment>
<dbReference type="FunFam" id="4.10.260.10:FF:000003">
    <property type="entry name" value="G-protein complex gamma subunit Ste18/GpgA"/>
    <property type="match status" value="1"/>
</dbReference>
<evidence type="ECO:0000313" key="12">
    <source>
        <dbReference type="EMBL" id="KAG2207892.1"/>
    </source>
</evidence>
<dbReference type="PANTHER" id="PTHR28189">
    <property type="entry name" value="GUANINE NUCLEOTIDE-BINDING PROTEIN SUBUNIT GAMMA"/>
    <property type="match status" value="1"/>
</dbReference>
<dbReference type="PANTHER" id="PTHR28189:SF1">
    <property type="entry name" value="GUANINE NUCLEOTIDE-BINDING PROTEIN SUBUNIT GAMMA"/>
    <property type="match status" value="1"/>
</dbReference>
<dbReference type="InterPro" id="IPR041848">
    <property type="entry name" value="Ste18_fungal"/>
</dbReference>
<evidence type="ECO:0000256" key="6">
    <source>
        <dbReference type="ARBA" id="ARBA00023136"/>
    </source>
</evidence>
<dbReference type="Pfam" id="PF00631">
    <property type="entry name" value="G-gamma"/>
    <property type="match status" value="1"/>
</dbReference>
<dbReference type="OrthoDB" id="19232at2759"/>
<gene>
    <name evidence="12" type="ORF">INT47_010876</name>
</gene>
<evidence type="ECO:0000256" key="8">
    <source>
        <dbReference type="ARBA" id="ARBA00023224"/>
    </source>
</evidence>
<evidence type="ECO:0000259" key="11">
    <source>
        <dbReference type="PROSITE" id="PS50058"/>
    </source>
</evidence>
<name>A0A8H7V711_9FUNG</name>
<organism evidence="12 13">
    <name type="scientific">Mucor saturninus</name>
    <dbReference type="NCBI Taxonomy" id="64648"/>
    <lineage>
        <taxon>Eukaryota</taxon>
        <taxon>Fungi</taxon>
        <taxon>Fungi incertae sedis</taxon>
        <taxon>Mucoromycota</taxon>
        <taxon>Mucoromycotina</taxon>
        <taxon>Mucoromycetes</taxon>
        <taxon>Mucorales</taxon>
        <taxon>Mucorineae</taxon>
        <taxon>Mucoraceae</taxon>
        <taxon>Mucor</taxon>
    </lineage>
</organism>
<dbReference type="GO" id="GO:0005834">
    <property type="term" value="C:heterotrimeric G-protein complex"/>
    <property type="evidence" value="ECO:0007669"/>
    <property type="project" value="TreeGrafter"/>
</dbReference>
<evidence type="ECO:0000256" key="2">
    <source>
        <dbReference type="ARBA" id="ARBA00007431"/>
    </source>
</evidence>
<dbReference type="Proteomes" id="UP000603453">
    <property type="component" value="Unassembled WGS sequence"/>
</dbReference>
<evidence type="ECO:0000256" key="3">
    <source>
        <dbReference type="ARBA" id="ARBA00011581"/>
    </source>
</evidence>
<dbReference type="SMART" id="SM01224">
    <property type="entry name" value="G_gamma"/>
    <property type="match status" value="1"/>
</dbReference>
<keyword evidence="8" id="KW-0807">Transducer</keyword>
<keyword evidence="9" id="KW-0449">Lipoprotein</keyword>
<keyword evidence="10" id="KW-0636">Prenylation</keyword>